<keyword evidence="2" id="KW-1185">Reference proteome</keyword>
<evidence type="ECO:0000313" key="1">
    <source>
        <dbReference type="EMBL" id="MCE3216145.1"/>
    </source>
</evidence>
<sequence>TSPATAIFSFSDAARSRLFRSVAHDGDGTTERMNGDLRGWRRLLIFRIGFSLLLDLAPVGTGWKLAAAAAA</sequence>
<evidence type="ECO:0000313" key="2">
    <source>
        <dbReference type="Proteomes" id="UP000823775"/>
    </source>
</evidence>
<proteinExistence type="predicted"/>
<feature type="non-terminal residue" evidence="1">
    <location>
        <position position="1"/>
    </location>
</feature>
<reference evidence="1 2" key="1">
    <citation type="journal article" date="2021" name="BMC Genomics">
        <title>Datura genome reveals duplications of psychoactive alkaloid biosynthetic genes and high mutation rate following tissue culture.</title>
        <authorList>
            <person name="Rajewski A."/>
            <person name="Carter-House D."/>
            <person name="Stajich J."/>
            <person name="Litt A."/>
        </authorList>
    </citation>
    <scope>NUCLEOTIDE SEQUENCE [LARGE SCALE GENOMIC DNA]</scope>
    <source>
        <strain evidence="1">AR-01</strain>
    </source>
</reference>
<comment type="caution">
    <text evidence="1">The sequence shown here is derived from an EMBL/GenBank/DDBJ whole genome shotgun (WGS) entry which is preliminary data.</text>
</comment>
<protein>
    <submittedName>
        <fullName evidence="1">Uncharacterized protein</fullName>
    </submittedName>
</protein>
<gene>
    <name evidence="1" type="ORF">HAX54_005076</name>
</gene>
<accession>A0ABS8WTC3</accession>
<dbReference type="EMBL" id="JACEIK010012445">
    <property type="protein sequence ID" value="MCE3216145.1"/>
    <property type="molecule type" value="Genomic_DNA"/>
</dbReference>
<organism evidence="1 2">
    <name type="scientific">Datura stramonium</name>
    <name type="common">Jimsonweed</name>
    <name type="synonym">Common thornapple</name>
    <dbReference type="NCBI Taxonomy" id="4076"/>
    <lineage>
        <taxon>Eukaryota</taxon>
        <taxon>Viridiplantae</taxon>
        <taxon>Streptophyta</taxon>
        <taxon>Embryophyta</taxon>
        <taxon>Tracheophyta</taxon>
        <taxon>Spermatophyta</taxon>
        <taxon>Magnoliopsida</taxon>
        <taxon>eudicotyledons</taxon>
        <taxon>Gunneridae</taxon>
        <taxon>Pentapetalae</taxon>
        <taxon>asterids</taxon>
        <taxon>lamiids</taxon>
        <taxon>Solanales</taxon>
        <taxon>Solanaceae</taxon>
        <taxon>Solanoideae</taxon>
        <taxon>Datureae</taxon>
        <taxon>Datura</taxon>
    </lineage>
</organism>
<dbReference type="Proteomes" id="UP000823775">
    <property type="component" value="Unassembled WGS sequence"/>
</dbReference>
<name>A0ABS8WTC3_DATST</name>